<comment type="caution">
    <text evidence="5">The sequence shown here is derived from an EMBL/GenBank/DDBJ whole genome shotgun (WGS) entry which is preliminary data.</text>
</comment>
<dbReference type="Pfam" id="PF01399">
    <property type="entry name" value="PCI"/>
    <property type="match status" value="1"/>
</dbReference>
<sequence>MTCSTTLSPLKTYTTGNHSPSTCSQTQKPRVALPRLWHQLTLKVEEFIAEPASAIFQIPLYQHFVADWEEKMNKLKMVTIGLTAAKQYAGMFVPPHHNPQKETESPPRTQPPNTHIHTDPSDAIAFLTALIAKVDTSTTRDAYVHAVMETAHYRLRSGQTEETKDAIDRCEKLLDSFDAVETLIYASFYRVSAEYYKAKADYAQYYKNALLFLACVNIDTDLTAEERVERAHDLSIAALLGDTIYNFGELLMHPILDSLMGTTYDWLKGLLIAFNAGDIGKFESLAPKFPAEPLLQHSLPALSRKICLMSLVEAVFSRDADDRHIPFAAIAAETRLPVDEVEHLVMKALSLKLIKGSIDQVAALVKVEWVQPRVLDRTQIEGMRGRLMSWEQDVGRTAGFVEKEGGEVFAQ</sequence>
<dbReference type="GO" id="GO:0005634">
    <property type="term" value="C:nucleus"/>
    <property type="evidence" value="ECO:0007669"/>
    <property type="project" value="TreeGrafter"/>
</dbReference>
<dbReference type="GO" id="GO:0008541">
    <property type="term" value="C:proteasome regulatory particle, lid subcomplex"/>
    <property type="evidence" value="ECO:0007669"/>
    <property type="project" value="TreeGrafter"/>
</dbReference>
<dbReference type="EMBL" id="RBNI01012430">
    <property type="protein sequence ID" value="RUP42784.1"/>
    <property type="molecule type" value="Genomic_DNA"/>
</dbReference>
<evidence type="ECO:0000256" key="3">
    <source>
        <dbReference type="SAM" id="MobiDB-lite"/>
    </source>
</evidence>
<dbReference type="Pfam" id="PF22037">
    <property type="entry name" value="PSD13_N"/>
    <property type="match status" value="1"/>
</dbReference>
<dbReference type="OrthoDB" id="1093at2759"/>
<gene>
    <name evidence="5" type="ORF">BC936DRAFT_138092</name>
</gene>
<dbReference type="InterPro" id="IPR035298">
    <property type="entry name" value="PSMD13"/>
</dbReference>
<dbReference type="PANTHER" id="PTHR10539">
    <property type="entry name" value="26S PROTEASOME NON-ATPASE REGULATORY SUBUNIT 13"/>
    <property type="match status" value="1"/>
</dbReference>
<evidence type="ECO:0000259" key="4">
    <source>
        <dbReference type="PROSITE" id="PS50250"/>
    </source>
</evidence>
<dbReference type="PROSITE" id="PS50250">
    <property type="entry name" value="PCI"/>
    <property type="match status" value="1"/>
</dbReference>
<evidence type="ECO:0000313" key="6">
    <source>
        <dbReference type="Proteomes" id="UP000268093"/>
    </source>
</evidence>
<dbReference type="AlphaFoldDB" id="A0A433CW81"/>
<dbReference type="PANTHER" id="PTHR10539:SF0">
    <property type="entry name" value="26S PROTEASOME NON-ATPASE REGULATORY SUBUNIT 13"/>
    <property type="match status" value="1"/>
</dbReference>
<proteinExistence type="inferred from homology"/>
<comment type="similarity">
    <text evidence="1">Belongs to the proteasome subunit S11 family.</text>
</comment>
<dbReference type="SMART" id="SM00088">
    <property type="entry name" value="PINT"/>
    <property type="match status" value="1"/>
</dbReference>
<accession>A0A433CW81</accession>
<dbReference type="InterPro" id="IPR036390">
    <property type="entry name" value="WH_DNA-bd_sf"/>
</dbReference>
<dbReference type="GO" id="GO:0006511">
    <property type="term" value="P:ubiquitin-dependent protein catabolic process"/>
    <property type="evidence" value="ECO:0007669"/>
    <property type="project" value="TreeGrafter"/>
</dbReference>
<dbReference type="GO" id="GO:0005198">
    <property type="term" value="F:structural molecule activity"/>
    <property type="evidence" value="ECO:0007669"/>
    <property type="project" value="TreeGrafter"/>
</dbReference>
<name>A0A433CW81_9FUNG</name>
<evidence type="ECO:0000256" key="1">
    <source>
        <dbReference type="ARBA" id="ARBA00006207"/>
    </source>
</evidence>
<reference evidence="5 6" key="1">
    <citation type="journal article" date="2018" name="New Phytol.">
        <title>Phylogenomics of Endogonaceae and evolution of mycorrhizas within Mucoromycota.</title>
        <authorList>
            <person name="Chang Y."/>
            <person name="Desiro A."/>
            <person name="Na H."/>
            <person name="Sandor L."/>
            <person name="Lipzen A."/>
            <person name="Clum A."/>
            <person name="Barry K."/>
            <person name="Grigoriev I.V."/>
            <person name="Martin F.M."/>
            <person name="Stajich J.E."/>
            <person name="Smith M.E."/>
            <person name="Bonito G."/>
            <person name="Spatafora J.W."/>
        </authorList>
    </citation>
    <scope>NUCLEOTIDE SEQUENCE [LARGE SCALE GENOMIC DNA]</scope>
    <source>
        <strain evidence="5 6">GMNB39</strain>
    </source>
</reference>
<evidence type="ECO:0000256" key="2">
    <source>
        <dbReference type="ARBA" id="ARBA00022942"/>
    </source>
</evidence>
<keyword evidence="2" id="KW-0647">Proteasome</keyword>
<feature type="domain" description="PCI" evidence="4">
    <location>
        <begin position="204"/>
        <end position="372"/>
    </location>
</feature>
<organism evidence="5 6">
    <name type="scientific">Jimgerdemannia flammicorona</name>
    <dbReference type="NCBI Taxonomy" id="994334"/>
    <lineage>
        <taxon>Eukaryota</taxon>
        <taxon>Fungi</taxon>
        <taxon>Fungi incertae sedis</taxon>
        <taxon>Mucoromycota</taxon>
        <taxon>Mucoromycotina</taxon>
        <taxon>Endogonomycetes</taxon>
        <taxon>Endogonales</taxon>
        <taxon>Endogonaceae</taxon>
        <taxon>Jimgerdemannia</taxon>
    </lineage>
</organism>
<feature type="region of interest" description="Disordered" evidence="3">
    <location>
        <begin position="92"/>
        <end position="115"/>
    </location>
</feature>
<dbReference type="Pfam" id="PF18261">
    <property type="entry name" value="Rpn9_C"/>
    <property type="match status" value="1"/>
</dbReference>
<dbReference type="Proteomes" id="UP000268093">
    <property type="component" value="Unassembled WGS sequence"/>
</dbReference>
<dbReference type="GO" id="GO:0005829">
    <property type="term" value="C:cytosol"/>
    <property type="evidence" value="ECO:0007669"/>
    <property type="project" value="TreeGrafter"/>
</dbReference>
<protein>
    <recommendedName>
        <fullName evidence="4">PCI domain-containing protein</fullName>
    </recommendedName>
</protein>
<dbReference type="InterPro" id="IPR000717">
    <property type="entry name" value="PCI_dom"/>
</dbReference>
<dbReference type="InterPro" id="IPR054179">
    <property type="entry name" value="PSD13_N"/>
</dbReference>
<dbReference type="InterPro" id="IPR040798">
    <property type="entry name" value="Rpn9_C"/>
</dbReference>
<keyword evidence="6" id="KW-1185">Reference proteome</keyword>
<dbReference type="SUPFAM" id="SSF46785">
    <property type="entry name" value="Winged helix' DNA-binding domain"/>
    <property type="match status" value="1"/>
</dbReference>
<evidence type="ECO:0000313" key="5">
    <source>
        <dbReference type="EMBL" id="RUP42784.1"/>
    </source>
</evidence>